<feature type="transmembrane region" description="Helical" evidence="2">
    <location>
        <begin position="246"/>
        <end position="266"/>
    </location>
</feature>
<name>A0A1I7W9S4_HETBA</name>
<dbReference type="SUPFAM" id="SSF49899">
    <property type="entry name" value="Concanavalin A-like lectins/glucanases"/>
    <property type="match status" value="1"/>
</dbReference>
<dbReference type="InterPro" id="IPR003877">
    <property type="entry name" value="SPRY_dom"/>
</dbReference>
<evidence type="ECO:0000259" key="3">
    <source>
        <dbReference type="SMART" id="SM00449"/>
    </source>
</evidence>
<proteinExistence type="predicted"/>
<reference evidence="5" key="1">
    <citation type="submission" date="2016-11" db="UniProtKB">
        <authorList>
            <consortium name="WormBaseParasite"/>
        </authorList>
    </citation>
    <scope>IDENTIFICATION</scope>
</reference>
<organism evidence="4 5">
    <name type="scientific">Heterorhabditis bacteriophora</name>
    <name type="common">Entomopathogenic nematode worm</name>
    <dbReference type="NCBI Taxonomy" id="37862"/>
    <lineage>
        <taxon>Eukaryota</taxon>
        <taxon>Metazoa</taxon>
        <taxon>Ecdysozoa</taxon>
        <taxon>Nematoda</taxon>
        <taxon>Chromadorea</taxon>
        <taxon>Rhabditida</taxon>
        <taxon>Rhabditina</taxon>
        <taxon>Rhabditomorpha</taxon>
        <taxon>Strongyloidea</taxon>
        <taxon>Heterorhabditidae</taxon>
        <taxon>Heterorhabditis</taxon>
    </lineage>
</organism>
<keyword evidence="2" id="KW-1133">Transmembrane helix</keyword>
<dbReference type="InterPro" id="IPR027417">
    <property type="entry name" value="P-loop_NTPase"/>
</dbReference>
<keyword evidence="2" id="KW-0812">Transmembrane</keyword>
<keyword evidence="2" id="KW-0472">Membrane</keyword>
<dbReference type="AlphaFoldDB" id="A0A1I7W9S4"/>
<evidence type="ECO:0000256" key="1">
    <source>
        <dbReference type="SAM" id="MobiDB-lite"/>
    </source>
</evidence>
<dbReference type="Pfam" id="PF13671">
    <property type="entry name" value="AAA_33"/>
    <property type="match status" value="1"/>
</dbReference>
<dbReference type="SUPFAM" id="SSF52540">
    <property type="entry name" value="P-loop containing nucleoside triphosphate hydrolases"/>
    <property type="match status" value="1"/>
</dbReference>
<dbReference type="Gene3D" id="2.60.120.920">
    <property type="match status" value="1"/>
</dbReference>
<feature type="transmembrane region" description="Helical" evidence="2">
    <location>
        <begin position="219"/>
        <end position="240"/>
    </location>
</feature>
<dbReference type="Pfam" id="PF00622">
    <property type="entry name" value="SPRY"/>
    <property type="match status" value="1"/>
</dbReference>
<dbReference type="GO" id="GO:0003723">
    <property type="term" value="F:RNA binding"/>
    <property type="evidence" value="ECO:0007669"/>
    <property type="project" value="TreeGrafter"/>
</dbReference>
<feature type="region of interest" description="Disordered" evidence="1">
    <location>
        <begin position="351"/>
        <end position="372"/>
    </location>
</feature>
<dbReference type="PANTHER" id="PTHR12381">
    <property type="entry name" value="HETEROGENEOUS NUCLEAR RIBONUCLEOPROTEIN U FAMILY MEMBER"/>
    <property type="match status" value="1"/>
</dbReference>
<feature type="compositionally biased region" description="Polar residues" evidence="1">
    <location>
        <begin position="356"/>
        <end position="367"/>
    </location>
</feature>
<dbReference type="PANTHER" id="PTHR12381:SF56">
    <property type="entry name" value="B30.2_SPRY DOMAIN-CONTAINING PROTEIN-RELATED"/>
    <property type="match status" value="1"/>
</dbReference>
<dbReference type="GO" id="GO:0000380">
    <property type="term" value="P:alternative mRNA splicing, via spliceosome"/>
    <property type="evidence" value="ECO:0007669"/>
    <property type="project" value="TreeGrafter"/>
</dbReference>
<dbReference type="SMART" id="SM00449">
    <property type="entry name" value="SPRY"/>
    <property type="match status" value="1"/>
</dbReference>
<dbReference type="WBParaSite" id="Hba_01416">
    <property type="protein sequence ID" value="Hba_01416"/>
    <property type="gene ID" value="Hba_01416"/>
</dbReference>
<dbReference type="GO" id="GO:0005634">
    <property type="term" value="C:nucleus"/>
    <property type="evidence" value="ECO:0007669"/>
    <property type="project" value="TreeGrafter"/>
</dbReference>
<feature type="transmembrane region" description="Helical" evidence="2">
    <location>
        <begin position="390"/>
        <end position="413"/>
    </location>
</feature>
<evidence type="ECO:0000313" key="4">
    <source>
        <dbReference type="Proteomes" id="UP000095283"/>
    </source>
</evidence>
<dbReference type="Proteomes" id="UP000095283">
    <property type="component" value="Unplaced"/>
</dbReference>
<accession>A0A1I7W9S4</accession>
<dbReference type="Gene3D" id="3.40.50.300">
    <property type="entry name" value="P-loop containing nucleotide triphosphate hydrolases"/>
    <property type="match status" value="1"/>
</dbReference>
<feature type="domain" description="SPRY" evidence="3">
    <location>
        <begin position="5"/>
        <end position="138"/>
    </location>
</feature>
<protein>
    <submittedName>
        <fullName evidence="5">SPRY domain-containing protein</fullName>
    </submittedName>
</protein>
<keyword evidence="4" id="KW-1185">Reference proteome</keyword>
<evidence type="ECO:0000313" key="5">
    <source>
        <dbReference type="WBParaSite" id="Hba_01416"/>
    </source>
</evidence>
<evidence type="ECO:0000256" key="2">
    <source>
        <dbReference type="SAM" id="Phobius"/>
    </source>
</evidence>
<sequence>MEFLSTKHLPFEEMDPHDVRVGFSLRTAPNILGEYMSSYCYTSLGRKASNNVFSDYGEPFHQDDVITSVIVRLIYYLFLYKCLNLSNQDIAEHTISFWKNDTCLGVAFRDVRLPDGDAVYPHICIKNCRVAVNFGEFPEGETMWKSNPEWRFPSSLGRGDLERSIAPPDSKANCTVLMMVGLPGVGKTTWVRQYLRDHPTEQWTVVNVEGIMNAMKVRISFKIILIISEILILIIVYRLLYAGIKFFSIYAIIVFGYNIILEVTILKPCLSNFIYSVYNEEARPWYQKKYKRRRAQNIGLGPDREPRRSMFLMRNKKYHCAAPLTVLPTLKVSITPIGVCTETTESATTPKHKVKVSTTADDNSPARTPTGTTTTPVSLKFLSSLFISKYNYFSGAVLLYWVVKWMAASGYYLGRLFPYKPLYYYWGSYRFSWIQGTHDGGPILKVRILKAFQKA</sequence>
<dbReference type="InterPro" id="IPR043136">
    <property type="entry name" value="B30.2/SPRY_sf"/>
</dbReference>
<dbReference type="InterPro" id="IPR013320">
    <property type="entry name" value="ConA-like_dom_sf"/>
</dbReference>